<dbReference type="InterPro" id="IPR013022">
    <property type="entry name" value="Xyl_isomerase-like_TIM-brl"/>
</dbReference>
<accession>A0ABR3XQY2</accession>
<evidence type="ECO:0000313" key="3">
    <source>
        <dbReference type="EMBL" id="KAL1877987.1"/>
    </source>
</evidence>
<sequence>MAPLDLDPSQIPLSLASCSIGLPRHSLHQKLEAISQAGFKGIELSFPDLLSHANELVRLGKIKLSSASTKNGSSSSDQSEVAEDDWPTLREAAQSAGHLCETHGLQVLVLQPFANFEGWPRDSPERKAVFAKARGWLSLMEASKCSMLQVGSTDSPTAAGDRKQIAADLAELADLLKPKGFRIAYENWCWATHAPSWKDVWEIVRLADRENIGLCLDTFQSAGGEWGDPTTKSGKLEDKDGSVDESALQKSWEDSLQELAATVPADKIYFLQISDAYHMQPPLVPRPEPNDDTGLRPRGRWSHDYRPLPYDGGYLPIADFTGAVLGTGFRGWLSVEVFDGQFEKKYGNDLQGYAEKARESTLRLVLRRDGEEGDQDDQEEYDVEEHDVDNEGKPCSMQAQRLQRIRGNYQGETRELPSGRDWPKRRSMVEQRKNVVEDRDNLMEDRDGPPEGGGDA</sequence>
<feature type="region of interest" description="Disordered" evidence="1">
    <location>
        <begin position="366"/>
        <end position="456"/>
    </location>
</feature>
<evidence type="ECO:0000259" key="2">
    <source>
        <dbReference type="Pfam" id="PF01261"/>
    </source>
</evidence>
<feature type="domain" description="Xylose isomerase-like TIM barrel" evidence="2">
    <location>
        <begin position="84"/>
        <end position="349"/>
    </location>
</feature>
<dbReference type="SUPFAM" id="SSF51658">
    <property type="entry name" value="Xylose isomerase-like"/>
    <property type="match status" value="1"/>
</dbReference>
<dbReference type="Gene3D" id="3.20.20.150">
    <property type="entry name" value="Divalent-metal-dependent TIM barrel enzymes"/>
    <property type="match status" value="1"/>
</dbReference>
<evidence type="ECO:0000256" key="1">
    <source>
        <dbReference type="SAM" id="MobiDB-lite"/>
    </source>
</evidence>
<reference evidence="3 4" key="1">
    <citation type="journal article" date="2024" name="IMA Fungus">
        <title>IMA Genome - F19 : A genome assembly and annotation guide to empower mycologists, including annotated draft genome sequences of Ceratocystis pirilliformis, Diaporthe australafricana, Fusarium ophioides, Paecilomyces lecythidis, and Sporothrix stenoceras.</title>
        <authorList>
            <person name="Aylward J."/>
            <person name="Wilson A.M."/>
            <person name="Visagie C.M."/>
            <person name="Spraker J."/>
            <person name="Barnes I."/>
            <person name="Buitendag C."/>
            <person name="Ceriani C."/>
            <person name="Del Mar Angel L."/>
            <person name="du Plessis D."/>
            <person name="Fuchs T."/>
            <person name="Gasser K."/>
            <person name="Kramer D."/>
            <person name="Li W."/>
            <person name="Munsamy K."/>
            <person name="Piso A."/>
            <person name="Price J.L."/>
            <person name="Sonnekus B."/>
            <person name="Thomas C."/>
            <person name="van der Nest A."/>
            <person name="van Dijk A."/>
            <person name="van Heerden A."/>
            <person name="van Vuuren N."/>
            <person name="Yilmaz N."/>
            <person name="Duong T.A."/>
            <person name="van der Merwe N.A."/>
            <person name="Wingfield M.J."/>
            <person name="Wingfield B.D."/>
        </authorList>
    </citation>
    <scope>NUCLEOTIDE SEQUENCE [LARGE SCALE GENOMIC DNA]</scope>
    <source>
        <strain evidence="3 4">CMW 18300</strain>
    </source>
</reference>
<name>A0ABR3XQY2_9PEZI</name>
<protein>
    <recommendedName>
        <fullName evidence="2">Xylose isomerase-like TIM barrel domain-containing protein</fullName>
    </recommendedName>
</protein>
<dbReference type="EMBL" id="JAWRVE010000013">
    <property type="protein sequence ID" value="KAL1877987.1"/>
    <property type="molecule type" value="Genomic_DNA"/>
</dbReference>
<dbReference type="PANTHER" id="PTHR12110">
    <property type="entry name" value="HYDROXYPYRUVATE ISOMERASE"/>
    <property type="match status" value="1"/>
</dbReference>
<feature type="compositionally biased region" description="Basic and acidic residues" evidence="1">
    <location>
        <begin position="412"/>
        <end position="449"/>
    </location>
</feature>
<proteinExistence type="predicted"/>
<gene>
    <name evidence="3" type="ORF">Daus18300_002341</name>
</gene>
<dbReference type="PANTHER" id="PTHR12110:SF56">
    <property type="entry name" value="DEHYDRATASE, PUTATIVE (AFU_ORTHOLOGUE AFUA_6G08740)-RELATED"/>
    <property type="match status" value="1"/>
</dbReference>
<dbReference type="Proteomes" id="UP001583177">
    <property type="component" value="Unassembled WGS sequence"/>
</dbReference>
<dbReference type="Pfam" id="PF01261">
    <property type="entry name" value="AP_endonuc_2"/>
    <property type="match status" value="1"/>
</dbReference>
<organism evidence="3 4">
    <name type="scientific">Diaporthe australafricana</name>
    <dbReference type="NCBI Taxonomy" id="127596"/>
    <lineage>
        <taxon>Eukaryota</taxon>
        <taxon>Fungi</taxon>
        <taxon>Dikarya</taxon>
        <taxon>Ascomycota</taxon>
        <taxon>Pezizomycotina</taxon>
        <taxon>Sordariomycetes</taxon>
        <taxon>Sordariomycetidae</taxon>
        <taxon>Diaporthales</taxon>
        <taxon>Diaporthaceae</taxon>
        <taxon>Diaporthe</taxon>
    </lineage>
</organism>
<evidence type="ECO:0000313" key="4">
    <source>
        <dbReference type="Proteomes" id="UP001583177"/>
    </source>
</evidence>
<dbReference type="InterPro" id="IPR050312">
    <property type="entry name" value="IolE/XylAMocC-like"/>
</dbReference>
<dbReference type="InterPro" id="IPR036237">
    <property type="entry name" value="Xyl_isomerase-like_sf"/>
</dbReference>
<feature type="region of interest" description="Disordered" evidence="1">
    <location>
        <begin position="281"/>
        <end position="300"/>
    </location>
</feature>
<keyword evidence="4" id="KW-1185">Reference proteome</keyword>
<feature type="compositionally biased region" description="Acidic residues" evidence="1">
    <location>
        <begin position="371"/>
        <end position="388"/>
    </location>
</feature>
<comment type="caution">
    <text evidence="3">The sequence shown here is derived from an EMBL/GenBank/DDBJ whole genome shotgun (WGS) entry which is preliminary data.</text>
</comment>